<keyword evidence="1" id="KW-0472">Membrane</keyword>
<feature type="transmembrane region" description="Helical" evidence="1">
    <location>
        <begin position="94"/>
        <end position="112"/>
    </location>
</feature>
<feature type="transmembrane region" description="Helical" evidence="1">
    <location>
        <begin position="68"/>
        <end position="88"/>
    </location>
</feature>
<feature type="transmembrane region" description="Helical" evidence="1">
    <location>
        <begin position="287"/>
        <end position="308"/>
    </location>
</feature>
<feature type="transmembrane region" description="Helical" evidence="1">
    <location>
        <begin position="147"/>
        <end position="167"/>
    </location>
</feature>
<dbReference type="Proteomes" id="UP001249020">
    <property type="component" value="Unassembled WGS sequence"/>
</dbReference>
<name>A0AAW8R713_9ALTE</name>
<keyword evidence="3" id="KW-1185">Reference proteome</keyword>
<reference evidence="2 3" key="1">
    <citation type="submission" date="2023-09" db="EMBL/GenBank/DDBJ databases">
        <authorList>
            <person name="Rey-Velasco X."/>
        </authorList>
    </citation>
    <scope>NUCLEOTIDE SEQUENCE [LARGE SCALE GENOMIC DNA]</scope>
    <source>
        <strain evidence="2 3">W409</strain>
    </source>
</reference>
<keyword evidence="1" id="KW-0812">Transmembrane</keyword>
<feature type="transmembrane region" description="Helical" evidence="1">
    <location>
        <begin position="254"/>
        <end position="275"/>
    </location>
</feature>
<sequence length="416" mass="46764">MSADDNGNTILDKLQQPDMLEEAYRKSPESFKAELSRAMEVNRDSETLKVWHARIHYNAPSSFTHTSFLFLLGVCLLATFLVKIPVFFQVEGDWYYPRFVPLIVLTSLIMYFLQSAPKANTIKLVAPSLVAYVVYLLVLPFDENSASIVMALLHFPLVCFSLLAFSFMSDDWKSAAARLKFIRYIGEVGIYTVLILLGGMVLTGITLGLFSVIDLDIMQWYSEYAIVMGLVSAPLVATYLFDTTLNRQTKFAPILANVFSPLFLITVMAYLFASFLQGNNPFTDRDFLINFNGLLILILALTVFSISGKKRSEDVQVADYINVLLVSATLVVNVIALSAIIFRWAEYGMTVNRIVVTGANLLIFLHLILLLKQYVACLRKNEGFTRLESTVASYLPVYTCWSLIVAVLLPLAFQFE</sequence>
<dbReference type="EMBL" id="JAVRIE010000006">
    <property type="protein sequence ID" value="MDT0583763.1"/>
    <property type="molecule type" value="Genomic_DNA"/>
</dbReference>
<dbReference type="AlphaFoldDB" id="A0AAW8R713"/>
<evidence type="ECO:0000313" key="2">
    <source>
        <dbReference type="EMBL" id="MDT0583763.1"/>
    </source>
</evidence>
<evidence type="ECO:0008006" key="4">
    <source>
        <dbReference type="Google" id="ProtNLM"/>
    </source>
</evidence>
<feature type="transmembrane region" description="Helical" evidence="1">
    <location>
        <begin position="124"/>
        <end position="141"/>
    </location>
</feature>
<proteinExistence type="predicted"/>
<organism evidence="2 3">
    <name type="scientific">Brumicola blandensis</name>
    <dbReference type="NCBI Taxonomy" id="3075611"/>
    <lineage>
        <taxon>Bacteria</taxon>
        <taxon>Pseudomonadati</taxon>
        <taxon>Pseudomonadota</taxon>
        <taxon>Gammaproteobacteria</taxon>
        <taxon>Alteromonadales</taxon>
        <taxon>Alteromonadaceae</taxon>
        <taxon>Brumicola</taxon>
    </lineage>
</organism>
<keyword evidence="1" id="KW-1133">Transmembrane helix</keyword>
<protein>
    <recommendedName>
        <fullName evidence="4">DUF4153 domain-containing protein</fullName>
    </recommendedName>
</protein>
<feature type="transmembrane region" description="Helical" evidence="1">
    <location>
        <begin position="188"/>
        <end position="212"/>
    </location>
</feature>
<evidence type="ECO:0000313" key="3">
    <source>
        <dbReference type="Proteomes" id="UP001249020"/>
    </source>
</evidence>
<comment type="caution">
    <text evidence="2">The sequence shown here is derived from an EMBL/GenBank/DDBJ whole genome shotgun (WGS) entry which is preliminary data.</text>
</comment>
<feature type="transmembrane region" description="Helical" evidence="1">
    <location>
        <begin position="224"/>
        <end position="242"/>
    </location>
</feature>
<feature type="transmembrane region" description="Helical" evidence="1">
    <location>
        <begin position="351"/>
        <end position="371"/>
    </location>
</feature>
<feature type="transmembrane region" description="Helical" evidence="1">
    <location>
        <begin position="320"/>
        <end position="345"/>
    </location>
</feature>
<dbReference type="RefSeq" id="WP_311362527.1">
    <property type="nucleotide sequence ID" value="NZ_JAVRIE010000006.1"/>
</dbReference>
<feature type="transmembrane region" description="Helical" evidence="1">
    <location>
        <begin position="391"/>
        <end position="413"/>
    </location>
</feature>
<evidence type="ECO:0000256" key="1">
    <source>
        <dbReference type="SAM" id="Phobius"/>
    </source>
</evidence>
<accession>A0AAW8R713</accession>
<gene>
    <name evidence="2" type="ORF">RM544_14530</name>
</gene>